<protein>
    <submittedName>
        <fullName evidence="1">Uncharacterized protein</fullName>
    </submittedName>
</protein>
<evidence type="ECO:0000313" key="2">
    <source>
        <dbReference type="Proteomes" id="UP000028194"/>
    </source>
</evidence>
<dbReference type="Proteomes" id="UP000028194">
    <property type="component" value="Chromosome"/>
</dbReference>
<sequence length="39" mass="4661">MMITNGIVEKRADGAQTPILFFETKKRKKIRMRLFYTVK</sequence>
<dbReference type="AlphaFoldDB" id="A0A075MMP1"/>
<keyword evidence="2" id="KW-1185">Reference proteome</keyword>
<dbReference type="KEGG" id="nev:NTE_00333"/>
<dbReference type="HOGENOM" id="CLU_3302554_0_0_2"/>
<reference evidence="1 2" key="1">
    <citation type="journal article" date="2014" name="PLoS ONE">
        <title>Genome Sequence of Candidatus Nitrososphaera evergladensis from Group I.1b Enriched from Everglades Soil Reveals Novel Genomic Features of the Ammonia-Oxidizing Archaea.</title>
        <authorList>
            <person name="Zhalnina K.V."/>
            <person name="Dias R."/>
            <person name="Leonard M.T."/>
            <person name="Dorr de Quadros P."/>
            <person name="Camargo F.A."/>
            <person name="Drew J.C."/>
            <person name="Farmerie W.G."/>
            <person name="Daroub S.H."/>
            <person name="Triplett E.W."/>
        </authorList>
    </citation>
    <scope>NUCLEOTIDE SEQUENCE [LARGE SCALE GENOMIC DNA]</scope>
    <source>
        <strain evidence="1 2">SR1</strain>
    </source>
</reference>
<proteinExistence type="predicted"/>
<evidence type="ECO:0000313" key="1">
    <source>
        <dbReference type="EMBL" id="AIF82415.1"/>
    </source>
</evidence>
<dbReference type="STRING" id="1459636.NTE_00333"/>
<organism evidence="1 2">
    <name type="scientific">Candidatus Nitrososphaera evergladensis SR1</name>
    <dbReference type="NCBI Taxonomy" id="1459636"/>
    <lineage>
        <taxon>Archaea</taxon>
        <taxon>Nitrososphaerota</taxon>
        <taxon>Nitrososphaeria</taxon>
        <taxon>Nitrososphaerales</taxon>
        <taxon>Nitrososphaeraceae</taxon>
        <taxon>Nitrososphaera</taxon>
    </lineage>
</organism>
<gene>
    <name evidence="1" type="ORF">NTE_00333</name>
</gene>
<accession>A0A075MMP1</accession>
<dbReference type="EMBL" id="CP007174">
    <property type="protein sequence ID" value="AIF82415.1"/>
    <property type="molecule type" value="Genomic_DNA"/>
</dbReference>
<name>A0A075MMP1_9ARCH</name>